<dbReference type="AlphaFoldDB" id="A0A0P9F961"/>
<sequence>MGRTKNRSKAKSASARTRVEKGQDGASEPAVEVAHRENESSLAAKLPVKVLERIINILCPSTFGFEDCKGALEDCRIKHDALSFALVCTSWRDVGLARFWQRVSVPSRGPIQASILAARSRQGLVRELTVTSTAAPRQATLSRIQVDTASACVGQDLQALLISGAKAFELVLPALSAGRFSSLVDLRVWMYEADPADVQQVYKAFAHLLELKEFDFLVQYRSPNGTLLRPRMPGPRRRLSRLAVRLHPTSTSSNCYGRIELSVLAGLLYVADLSGLRELRLNYSVSHAVPAQLAPHLRHLRILRLVVAPVLFPSLPAALTSILADLPNLVALDVEIAIFLSRDIGTIPPSDAAALLAALPLSLEVALVELDFTQPGSAAHLAAFLERRLASGVLKRWTSVRGTRPDATLKTTWRRYGGGGEDGEDGGARWETEDFEESDASARLV</sequence>
<dbReference type="GeneID" id="28975355"/>
<dbReference type="Proteomes" id="UP000053890">
    <property type="component" value="Unassembled WGS sequence"/>
</dbReference>
<keyword evidence="3" id="KW-1185">Reference proteome</keyword>
<feature type="region of interest" description="Disordered" evidence="1">
    <location>
        <begin position="1"/>
        <end position="34"/>
    </location>
</feature>
<proteinExistence type="predicted"/>
<gene>
    <name evidence="2" type="ORF">RHOBADRAFT_47009</name>
</gene>
<evidence type="ECO:0000313" key="2">
    <source>
        <dbReference type="EMBL" id="KPV72167.1"/>
    </source>
</evidence>
<feature type="region of interest" description="Disordered" evidence="1">
    <location>
        <begin position="414"/>
        <end position="445"/>
    </location>
</feature>
<name>A0A0P9F961_RHOGW</name>
<dbReference type="EMBL" id="KQ474088">
    <property type="protein sequence ID" value="KPV72167.1"/>
    <property type="molecule type" value="Genomic_DNA"/>
</dbReference>
<protein>
    <recommendedName>
        <fullName evidence="4">F-box domain-containing protein</fullName>
    </recommendedName>
</protein>
<evidence type="ECO:0000313" key="3">
    <source>
        <dbReference type="Proteomes" id="UP000053890"/>
    </source>
</evidence>
<evidence type="ECO:0008006" key="4">
    <source>
        <dbReference type="Google" id="ProtNLM"/>
    </source>
</evidence>
<dbReference type="RefSeq" id="XP_018268216.1">
    <property type="nucleotide sequence ID" value="XM_018414907.1"/>
</dbReference>
<evidence type="ECO:0000256" key="1">
    <source>
        <dbReference type="SAM" id="MobiDB-lite"/>
    </source>
</evidence>
<organism evidence="2 3">
    <name type="scientific">Rhodotorula graminis (strain WP1)</name>
    <dbReference type="NCBI Taxonomy" id="578459"/>
    <lineage>
        <taxon>Eukaryota</taxon>
        <taxon>Fungi</taxon>
        <taxon>Dikarya</taxon>
        <taxon>Basidiomycota</taxon>
        <taxon>Pucciniomycotina</taxon>
        <taxon>Microbotryomycetes</taxon>
        <taxon>Sporidiobolales</taxon>
        <taxon>Sporidiobolaceae</taxon>
        <taxon>Rhodotorula</taxon>
    </lineage>
</organism>
<accession>A0A0P9F961</accession>
<feature type="compositionally biased region" description="Basic residues" evidence="1">
    <location>
        <begin position="1"/>
        <end position="10"/>
    </location>
</feature>
<reference evidence="2 3" key="1">
    <citation type="journal article" date="2015" name="Front. Microbiol.">
        <title>Genome sequence of the plant growth promoting endophytic yeast Rhodotorula graminis WP1.</title>
        <authorList>
            <person name="Firrincieli A."/>
            <person name="Otillar R."/>
            <person name="Salamov A."/>
            <person name="Schmutz J."/>
            <person name="Khan Z."/>
            <person name="Redman R.S."/>
            <person name="Fleck N.D."/>
            <person name="Lindquist E."/>
            <person name="Grigoriev I.V."/>
            <person name="Doty S.L."/>
        </authorList>
    </citation>
    <scope>NUCLEOTIDE SEQUENCE [LARGE SCALE GENOMIC DNA]</scope>
    <source>
        <strain evidence="2 3">WP1</strain>
    </source>
</reference>